<dbReference type="EMBL" id="MRTP01000001">
    <property type="protein sequence ID" value="OMF57122.1"/>
    <property type="molecule type" value="Genomic_DNA"/>
</dbReference>
<protein>
    <recommendedName>
        <fullName evidence="4">WD40 repeat domain-containing protein</fullName>
    </recommendedName>
</protein>
<comment type="caution">
    <text evidence="2">The sequence shown here is derived from an EMBL/GenBank/DDBJ whole genome shotgun (WGS) entry which is preliminary data.</text>
</comment>
<dbReference type="Pfam" id="PF20138">
    <property type="entry name" value="DUF6528"/>
    <property type="match status" value="1"/>
</dbReference>
<feature type="signal peptide" evidence="1">
    <location>
        <begin position="1"/>
        <end position="29"/>
    </location>
</feature>
<dbReference type="RefSeq" id="WP_076164522.1">
    <property type="nucleotide sequence ID" value="NZ_MRTP01000001.1"/>
</dbReference>
<evidence type="ECO:0000256" key="1">
    <source>
        <dbReference type="SAM" id="SignalP"/>
    </source>
</evidence>
<dbReference type="InterPro" id="IPR011044">
    <property type="entry name" value="Quino_amine_DH_bsu"/>
</dbReference>
<dbReference type="STRING" id="297318.BK138_00355"/>
<evidence type="ECO:0008006" key="4">
    <source>
        <dbReference type="Google" id="ProtNLM"/>
    </source>
</evidence>
<dbReference type="Proteomes" id="UP000187172">
    <property type="component" value="Unassembled WGS sequence"/>
</dbReference>
<reference evidence="2 3" key="1">
    <citation type="submission" date="2016-11" db="EMBL/GenBank/DDBJ databases">
        <title>Paenibacillus species isolates.</title>
        <authorList>
            <person name="Beno S.M."/>
        </authorList>
    </citation>
    <scope>NUCLEOTIDE SEQUENCE [LARGE SCALE GENOMIC DNA]</scope>
    <source>
        <strain evidence="2 3">FSL R5-0378</strain>
    </source>
</reference>
<sequence length="326" mass="35882">MSIRKFSIKSRLLLLMMTAVTFTMVNHHASANPGLHKDYWIAVTDQGSEEIRVYDPEKEDWNQSNALKWSWAPTDKNGFGGLLQGWGLPSDVKLREGTTGGKFMVVTDSRGLAALVPYPSGNSRAWGVIVGGNPHAAELLPDGNVAVAASAGGWVRVYTASQGADSSTYTEFSLPGAHGVLWDPAQDVLWAVGDYDLIALKVKGTPAAPILEEVHRKRLPTNWGHDLFAVYGDTDKLWVTSNTQVYQYSKSTDSWSEDYPGAAEINHHWVKSVGNQPSGQVVMTNQKEGTKYTWTTDAVDLYQPADQRLVTGGAFYKARIWNSDYQ</sequence>
<keyword evidence="3" id="KW-1185">Reference proteome</keyword>
<keyword evidence="1" id="KW-0732">Signal</keyword>
<proteinExistence type="predicted"/>
<gene>
    <name evidence="2" type="ORF">BK138_00355</name>
</gene>
<dbReference type="AlphaFoldDB" id="A0A1R1EZC4"/>
<name>A0A1R1EZC4_9BACL</name>
<feature type="chain" id="PRO_5038398570" description="WD40 repeat domain-containing protein" evidence="1">
    <location>
        <begin position="30"/>
        <end position="326"/>
    </location>
</feature>
<organism evidence="2 3">
    <name type="scientific">Paenibacillus rhizosphaerae</name>
    <dbReference type="NCBI Taxonomy" id="297318"/>
    <lineage>
        <taxon>Bacteria</taxon>
        <taxon>Bacillati</taxon>
        <taxon>Bacillota</taxon>
        <taxon>Bacilli</taxon>
        <taxon>Bacillales</taxon>
        <taxon>Paenibacillaceae</taxon>
        <taxon>Paenibacillus</taxon>
    </lineage>
</organism>
<dbReference type="InterPro" id="IPR045383">
    <property type="entry name" value="DUF6528"/>
</dbReference>
<evidence type="ECO:0000313" key="2">
    <source>
        <dbReference type="EMBL" id="OMF57122.1"/>
    </source>
</evidence>
<dbReference type="SUPFAM" id="SSF50969">
    <property type="entry name" value="YVTN repeat-like/Quinoprotein amine dehydrogenase"/>
    <property type="match status" value="1"/>
</dbReference>
<evidence type="ECO:0000313" key="3">
    <source>
        <dbReference type="Proteomes" id="UP000187172"/>
    </source>
</evidence>
<accession>A0A1R1EZC4</accession>